<gene>
    <name evidence="1" type="ORF">S2091_2903</name>
</gene>
<proteinExistence type="predicted"/>
<evidence type="ECO:0000313" key="2">
    <source>
        <dbReference type="Proteomes" id="UP000237839"/>
    </source>
</evidence>
<dbReference type="EMBL" id="PUGF01000013">
    <property type="protein sequence ID" value="PRC92528.1"/>
    <property type="molecule type" value="Genomic_DNA"/>
</dbReference>
<dbReference type="AlphaFoldDB" id="A0A2S9GXU3"/>
<reference evidence="1 2" key="1">
    <citation type="submission" date="2018-02" db="EMBL/GenBank/DDBJ databases">
        <title>Solimicrobium silvestre gen. nov., sp. nov., isolated from alpine forest soil.</title>
        <authorList>
            <person name="Margesin R."/>
            <person name="Albuquerque L."/>
            <person name="Zhang D.-C."/>
            <person name="Froufe H.J.C."/>
            <person name="Severino R."/>
            <person name="Roxo I."/>
            <person name="Egas C."/>
            <person name="Da Costa M.S."/>
        </authorList>
    </citation>
    <scope>NUCLEOTIDE SEQUENCE [LARGE SCALE GENOMIC DNA]</scope>
    <source>
        <strain evidence="1 2">S20-91</strain>
    </source>
</reference>
<name>A0A2S9GXU3_9BURK</name>
<accession>A0A2S9GXU3</accession>
<organism evidence="1 2">
    <name type="scientific">Solimicrobium silvestre</name>
    <dbReference type="NCBI Taxonomy" id="2099400"/>
    <lineage>
        <taxon>Bacteria</taxon>
        <taxon>Pseudomonadati</taxon>
        <taxon>Pseudomonadota</taxon>
        <taxon>Betaproteobacteria</taxon>
        <taxon>Burkholderiales</taxon>
        <taxon>Oxalobacteraceae</taxon>
        <taxon>Solimicrobium</taxon>
    </lineage>
</organism>
<sequence>MLASLELLEEIQLRSGLQVRVFRSSDLGECDPGTEAKSCPKSQLYIVRSVVTEGPANNTLWTSARFTQWKLAGRLSEEAVNLQNKQEEYFGAVSFELSACRAPENVE</sequence>
<protein>
    <submittedName>
        <fullName evidence="1">Uncharacterized protein</fullName>
    </submittedName>
</protein>
<dbReference type="Proteomes" id="UP000237839">
    <property type="component" value="Unassembled WGS sequence"/>
</dbReference>
<evidence type="ECO:0000313" key="1">
    <source>
        <dbReference type="EMBL" id="PRC92528.1"/>
    </source>
</evidence>
<comment type="caution">
    <text evidence="1">The sequence shown here is derived from an EMBL/GenBank/DDBJ whole genome shotgun (WGS) entry which is preliminary data.</text>
</comment>
<keyword evidence="2" id="KW-1185">Reference proteome</keyword>
<dbReference type="RefSeq" id="WP_105532641.1">
    <property type="nucleotide sequence ID" value="NZ_PUGF01000013.1"/>
</dbReference>